<evidence type="ECO:0000256" key="1">
    <source>
        <dbReference type="SAM" id="MobiDB-lite"/>
    </source>
</evidence>
<feature type="compositionally biased region" description="Basic residues" evidence="1">
    <location>
        <begin position="56"/>
        <end position="69"/>
    </location>
</feature>
<dbReference type="InterPro" id="IPR007541">
    <property type="entry name" value="Uncharacterised_BSP"/>
</dbReference>
<dbReference type="Proteomes" id="UP000026960">
    <property type="component" value="Chromosome 10"/>
</dbReference>
<feature type="region of interest" description="Disordered" evidence="1">
    <location>
        <begin position="52"/>
        <end position="77"/>
    </location>
</feature>
<dbReference type="Pfam" id="PF04450">
    <property type="entry name" value="BSP"/>
    <property type="match status" value="1"/>
</dbReference>
<accession>A0A0D3HF17</accession>
<keyword evidence="3" id="KW-1185">Reference proteome</keyword>
<dbReference type="EnsemblPlants" id="OBART10G14150.1">
    <property type="protein sequence ID" value="OBART10G14150.1"/>
    <property type="gene ID" value="OBART10G14150"/>
</dbReference>
<reference evidence="2" key="1">
    <citation type="journal article" date="2009" name="Rice">
        <title>De Novo Next Generation Sequencing of Plant Genomes.</title>
        <authorList>
            <person name="Rounsley S."/>
            <person name="Marri P.R."/>
            <person name="Yu Y."/>
            <person name="He R."/>
            <person name="Sisneros N."/>
            <person name="Goicoechea J.L."/>
            <person name="Lee S.J."/>
            <person name="Angelova A."/>
            <person name="Kudrna D."/>
            <person name="Luo M."/>
            <person name="Affourtit J."/>
            <person name="Desany B."/>
            <person name="Knight J."/>
            <person name="Niazi F."/>
            <person name="Egholm M."/>
            <person name="Wing R.A."/>
        </authorList>
    </citation>
    <scope>NUCLEOTIDE SEQUENCE [LARGE SCALE GENOMIC DNA]</scope>
    <source>
        <strain evidence="2">cv. IRGC 105608</strain>
    </source>
</reference>
<dbReference type="Gramene" id="OBART10G14150.1">
    <property type="protein sequence ID" value="OBART10G14150.1"/>
    <property type="gene ID" value="OBART10G14150"/>
</dbReference>
<dbReference type="PaxDb" id="65489-OBART10G14150.1"/>
<evidence type="ECO:0000313" key="2">
    <source>
        <dbReference type="EnsemblPlants" id="OBART10G14150.1"/>
    </source>
</evidence>
<name>A0A0D3HF17_9ORYZ</name>
<sequence>MKLHVDVVATLLRRRTPPAASAQFDREYGAADRSPVDTVVLVVRDVDGIASTTGMQHHHARRRLRRRHHSGNDFKTQ</sequence>
<proteinExistence type="predicted"/>
<protein>
    <submittedName>
        <fullName evidence="2">Uncharacterized protein</fullName>
    </submittedName>
</protein>
<evidence type="ECO:0000313" key="3">
    <source>
        <dbReference type="Proteomes" id="UP000026960"/>
    </source>
</evidence>
<dbReference type="AlphaFoldDB" id="A0A0D3HF17"/>
<organism evidence="2">
    <name type="scientific">Oryza barthii</name>
    <dbReference type="NCBI Taxonomy" id="65489"/>
    <lineage>
        <taxon>Eukaryota</taxon>
        <taxon>Viridiplantae</taxon>
        <taxon>Streptophyta</taxon>
        <taxon>Embryophyta</taxon>
        <taxon>Tracheophyta</taxon>
        <taxon>Spermatophyta</taxon>
        <taxon>Magnoliopsida</taxon>
        <taxon>Liliopsida</taxon>
        <taxon>Poales</taxon>
        <taxon>Poaceae</taxon>
        <taxon>BOP clade</taxon>
        <taxon>Oryzoideae</taxon>
        <taxon>Oryzeae</taxon>
        <taxon>Oryzinae</taxon>
        <taxon>Oryza</taxon>
    </lineage>
</organism>
<dbReference type="HOGENOM" id="CLU_2641991_0_0_1"/>
<reference evidence="2" key="2">
    <citation type="submission" date="2015-03" db="UniProtKB">
        <authorList>
            <consortium name="EnsemblPlants"/>
        </authorList>
    </citation>
    <scope>IDENTIFICATION</scope>
</reference>